<evidence type="ECO:0000259" key="10">
    <source>
        <dbReference type="PROSITE" id="PS50929"/>
    </source>
</evidence>
<evidence type="ECO:0000256" key="3">
    <source>
        <dbReference type="ARBA" id="ARBA00022741"/>
    </source>
</evidence>
<dbReference type="PANTHER" id="PTHR24221:SF248">
    <property type="entry name" value="ABC TRANSPORTER TRANSMEMBRANE REGION"/>
    <property type="match status" value="1"/>
</dbReference>
<dbReference type="SMART" id="SM00382">
    <property type="entry name" value="AAA"/>
    <property type="match status" value="1"/>
</dbReference>
<keyword evidence="3" id="KW-0547">Nucleotide-binding</keyword>
<feature type="transmembrane region" description="Helical" evidence="8">
    <location>
        <begin position="98"/>
        <end position="120"/>
    </location>
</feature>
<dbReference type="InterPro" id="IPR027417">
    <property type="entry name" value="P-loop_NTPase"/>
</dbReference>
<accession>A0A2R8C0N2</accession>
<evidence type="ECO:0000256" key="4">
    <source>
        <dbReference type="ARBA" id="ARBA00022840"/>
    </source>
</evidence>
<feature type="transmembrane region" description="Helical" evidence="8">
    <location>
        <begin position="132"/>
        <end position="152"/>
    </location>
</feature>
<proteinExistence type="predicted"/>
<dbReference type="InterPro" id="IPR003593">
    <property type="entry name" value="AAA+_ATPase"/>
</dbReference>
<dbReference type="GO" id="GO:0034040">
    <property type="term" value="F:ATPase-coupled lipid transmembrane transporter activity"/>
    <property type="evidence" value="ECO:0007669"/>
    <property type="project" value="TreeGrafter"/>
</dbReference>
<feature type="transmembrane region" description="Helical" evidence="8">
    <location>
        <begin position="331"/>
        <end position="355"/>
    </location>
</feature>
<dbReference type="Proteomes" id="UP000244912">
    <property type="component" value="Unassembled WGS sequence"/>
</dbReference>
<reference evidence="11 12" key="1">
    <citation type="submission" date="2018-03" db="EMBL/GenBank/DDBJ databases">
        <authorList>
            <person name="Keele B.F."/>
        </authorList>
    </citation>
    <scope>NUCLEOTIDE SEQUENCE [LARGE SCALE GENOMIC DNA]</scope>
    <source>
        <strain evidence="11 12">CECT 8504</strain>
    </source>
</reference>
<dbReference type="PROSITE" id="PS50929">
    <property type="entry name" value="ABC_TM1F"/>
    <property type="match status" value="1"/>
</dbReference>
<organism evidence="11 12">
    <name type="scientific">Palleronia abyssalis</name>
    <dbReference type="NCBI Taxonomy" id="1501240"/>
    <lineage>
        <taxon>Bacteria</taxon>
        <taxon>Pseudomonadati</taxon>
        <taxon>Pseudomonadota</taxon>
        <taxon>Alphaproteobacteria</taxon>
        <taxon>Rhodobacterales</taxon>
        <taxon>Roseobacteraceae</taxon>
        <taxon>Palleronia</taxon>
    </lineage>
</organism>
<feature type="domain" description="ABC transmembrane type-1" evidence="10">
    <location>
        <begin position="99"/>
        <end position="375"/>
    </location>
</feature>
<dbReference type="GO" id="GO:0005886">
    <property type="term" value="C:plasma membrane"/>
    <property type="evidence" value="ECO:0007669"/>
    <property type="project" value="UniProtKB-SubCell"/>
</dbReference>
<dbReference type="NCBIfam" id="TIGR01842">
    <property type="entry name" value="type_I_sec_PrtD"/>
    <property type="match status" value="1"/>
</dbReference>
<evidence type="ECO:0000259" key="9">
    <source>
        <dbReference type="PROSITE" id="PS50893"/>
    </source>
</evidence>
<evidence type="ECO:0000256" key="7">
    <source>
        <dbReference type="SAM" id="MobiDB-lite"/>
    </source>
</evidence>
<dbReference type="GO" id="GO:0030256">
    <property type="term" value="C:type I protein secretion system complex"/>
    <property type="evidence" value="ECO:0007669"/>
    <property type="project" value="InterPro"/>
</dbReference>
<feature type="compositionally biased region" description="Low complexity" evidence="7">
    <location>
        <begin position="53"/>
        <end position="70"/>
    </location>
</feature>
<feature type="region of interest" description="Disordered" evidence="7">
    <location>
        <begin position="45"/>
        <end position="77"/>
    </location>
</feature>
<dbReference type="SUPFAM" id="SSF90123">
    <property type="entry name" value="ABC transporter transmembrane region"/>
    <property type="match status" value="1"/>
</dbReference>
<protein>
    <submittedName>
        <fullName evidence="11">Type I secretion system ATP-binding protein PrsD</fullName>
    </submittedName>
</protein>
<dbReference type="Gene3D" id="1.20.1560.10">
    <property type="entry name" value="ABC transporter type 1, transmembrane domain"/>
    <property type="match status" value="1"/>
</dbReference>
<comment type="subcellular location">
    <subcellularLocation>
        <location evidence="1">Cell membrane</location>
        <topology evidence="1">Multi-pass membrane protein</topology>
    </subcellularLocation>
</comment>
<keyword evidence="5 8" id="KW-1133">Transmembrane helix</keyword>
<dbReference type="InterPro" id="IPR017871">
    <property type="entry name" value="ABC_transporter-like_CS"/>
</dbReference>
<dbReference type="SUPFAM" id="SSF52540">
    <property type="entry name" value="P-loop containing nucleoside triphosphate hydrolases"/>
    <property type="match status" value="1"/>
</dbReference>
<feature type="transmembrane region" description="Helical" evidence="8">
    <location>
        <begin position="232"/>
        <end position="250"/>
    </location>
</feature>
<evidence type="ECO:0000256" key="6">
    <source>
        <dbReference type="ARBA" id="ARBA00023136"/>
    </source>
</evidence>
<dbReference type="PANTHER" id="PTHR24221">
    <property type="entry name" value="ATP-BINDING CASSETTE SUB-FAMILY B"/>
    <property type="match status" value="1"/>
</dbReference>
<dbReference type="InterPro" id="IPR039421">
    <property type="entry name" value="Type_1_exporter"/>
</dbReference>
<keyword evidence="6 8" id="KW-0472">Membrane</keyword>
<sequence>MSGEAEGPRPPFEPGLLRRPEVARMIDNMRAADLLGILPGRNPSRAGPVVTDPAPGGTPAARATSASAPGEPALQRRQADEDFRAALGRSMAAFRTNIVTVVIFSFVANALLLAVPIYLFQVSDRVLSSRSLDTLAMLTMIIVGLLFVHSLIDVARRIVLMRTAAQVESRLGAPVLSAAARASQNGSSMEFQRLGDLQQIRGFITGSTLMTLCDLPVAPLYLGVLFLIHPHFGYIVTVTALVLALIAWLTKRFTAVPFAKANMHAARANLQADALARNAQVINAMGMTPEGVVLWGRETAASLKAQILAQDRNVLAAGVSKFVRLMTQITVLGWGAYLALQGGLSAGMIIAASIIGARALGPIEGAIEGWKNVVSARSAYDRIRLLLQNSPLNVARLELPRPTGLLTVERVLYVPPPQKKVILNGISFELEPGESLAIVGSSGAGKSTLARMLVGSVMPTAGAVRLDRMDLRNWNMRQFGASIGYLPQDVQLFPGTVKANIARMRGDATDEAIFDAAEIADVHGLISQLPSGYETFVSMDGAPLSGGQKQRIGLARAFFGDPRLVVLDEPNSNLDTAGEQALAASLARAKAREITVVAVTQRPALLKNVDKILVLEGGSVKMMGPQSEVLPILRGGALPPAAMAPQLQGGGDQ</sequence>
<dbReference type="Pfam" id="PF00664">
    <property type="entry name" value="ABC_membrane"/>
    <property type="match status" value="1"/>
</dbReference>
<evidence type="ECO:0000313" key="11">
    <source>
        <dbReference type="EMBL" id="SPJ25977.1"/>
    </source>
</evidence>
<dbReference type="PROSITE" id="PS50893">
    <property type="entry name" value="ABC_TRANSPORTER_2"/>
    <property type="match status" value="1"/>
</dbReference>
<dbReference type="GO" id="GO:0016887">
    <property type="term" value="F:ATP hydrolysis activity"/>
    <property type="evidence" value="ECO:0007669"/>
    <property type="project" value="InterPro"/>
</dbReference>
<dbReference type="InterPro" id="IPR011527">
    <property type="entry name" value="ABC1_TM_dom"/>
</dbReference>
<dbReference type="GO" id="GO:0030253">
    <property type="term" value="P:protein secretion by the type I secretion system"/>
    <property type="evidence" value="ECO:0007669"/>
    <property type="project" value="InterPro"/>
</dbReference>
<dbReference type="InterPro" id="IPR010128">
    <property type="entry name" value="ATPase_T1SS_PrtD-like"/>
</dbReference>
<dbReference type="Pfam" id="PF00005">
    <property type="entry name" value="ABC_tran"/>
    <property type="match status" value="1"/>
</dbReference>
<name>A0A2R8C0N2_9RHOB</name>
<keyword evidence="12" id="KW-1185">Reference proteome</keyword>
<dbReference type="RefSeq" id="WP_219928955.1">
    <property type="nucleotide sequence ID" value="NZ_ONZF01000013.1"/>
</dbReference>
<feature type="domain" description="ABC transporter" evidence="9">
    <location>
        <begin position="406"/>
        <end position="642"/>
    </location>
</feature>
<evidence type="ECO:0000256" key="5">
    <source>
        <dbReference type="ARBA" id="ARBA00022989"/>
    </source>
</evidence>
<dbReference type="InterPro" id="IPR003439">
    <property type="entry name" value="ABC_transporter-like_ATP-bd"/>
</dbReference>
<dbReference type="AlphaFoldDB" id="A0A2R8C0N2"/>
<gene>
    <name evidence="11" type="primary">prsD_3</name>
    <name evidence="11" type="ORF">PAA8504_03833</name>
</gene>
<dbReference type="Gene3D" id="3.40.50.300">
    <property type="entry name" value="P-loop containing nucleotide triphosphate hydrolases"/>
    <property type="match status" value="1"/>
</dbReference>
<dbReference type="PROSITE" id="PS00211">
    <property type="entry name" value="ABC_TRANSPORTER_1"/>
    <property type="match status" value="1"/>
</dbReference>
<keyword evidence="2 8" id="KW-0812">Transmembrane</keyword>
<dbReference type="InterPro" id="IPR036640">
    <property type="entry name" value="ABC1_TM_sf"/>
</dbReference>
<dbReference type="GO" id="GO:0005524">
    <property type="term" value="F:ATP binding"/>
    <property type="evidence" value="ECO:0007669"/>
    <property type="project" value="UniProtKB-KW"/>
</dbReference>
<dbReference type="GO" id="GO:0140359">
    <property type="term" value="F:ABC-type transporter activity"/>
    <property type="evidence" value="ECO:0007669"/>
    <property type="project" value="InterPro"/>
</dbReference>
<dbReference type="EMBL" id="ONZF01000013">
    <property type="protein sequence ID" value="SPJ25977.1"/>
    <property type="molecule type" value="Genomic_DNA"/>
</dbReference>
<evidence type="ECO:0000313" key="12">
    <source>
        <dbReference type="Proteomes" id="UP000244912"/>
    </source>
</evidence>
<keyword evidence="4 11" id="KW-0067">ATP-binding</keyword>
<evidence type="ECO:0000256" key="8">
    <source>
        <dbReference type="SAM" id="Phobius"/>
    </source>
</evidence>
<evidence type="ECO:0000256" key="2">
    <source>
        <dbReference type="ARBA" id="ARBA00022692"/>
    </source>
</evidence>
<evidence type="ECO:0000256" key="1">
    <source>
        <dbReference type="ARBA" id="ARBA00004651"/>
    </source>
</evidence>
<feature type="transmembrane region" description="Helical" evidence="8">
    <location>
        <begin position="203"/>
        <end position="226"/>
    </location>
</feature>